<feature type="compositionally biased region" description="Low complexity" evidence="1">
    <location>
        <begin position="179"/>
        <end position="191"/>
    </location>
</feature>
<dbReference type="RefSeq" id="WP_007427893.1">
    <property type="nucleotide sequence ID" value="NZ_AMGO01000068.1"/>
</dbReference>
<dbReference type="STRING" id="1231392.OCGS_2741"/>
<gene>
    <name evidence="2" type="ORF">OCGS_2741</name>
</gene>
<dbReference type="SUPFAM" id="SSF55315">
    <property type="entry name" value="L30e-like"/>
    <property type="match status" value="1"/>
</dbReference>
<dbReference type="InterPro" id="IPR041289">
    <property type="entry name" value="Bact_RF_family3"/>
</dbReference>
<reference evidence="2 3" key="1">
    <citation type="journal article" date="2012" name="J. Bacteriol.">
        <title>Draft Genome Sequence of Oceaniovalibus guishaninsula JLT2003T.</title>
        <authorList>
            <person name="Tang K."/>
            <person name="Liu K."/>
            <person name="Jiao N."/>
        </authorList>
    </citation>
    <scope>NUCLEOTIDE SEQUENCE [LARGE SCALE GENOMIC DNA]</scope>
    <source>
        <strain evidence="2 3">JLT2003</strain>
    </source>
</reference>
<dbReference type="Gene3D" id="3.30.1330.30">
    <property type="match status" value="1"/>
</dbReference>
<keyword evidence="3" id="KW-1185">Reference proteome</keyword>
<evidence type="ECO:0000313" key="3">
    <source>
        <dbReference type="Proteomes" id="UP000006765"/>
    </source>
</evidence>
<evidence type="ECO:0000256" key="1">
    <source>
        <dbReference type="SAM" id="MobiDB-lite"/>
    </source>
</evidence>
<dbReference type="eggNOG" id="COG1503">
    <property type="taxonomic scope" value="Bacteria"/>
</dbReference>
<dbReference type="AlphaFoldDB" id="K2I2T4"/>
<dbReference type="EMBL" id="AMGO01000068">
    <property type="protein sequence ID" value="EKE43150.1"/>
    <property type="molecule type" value="Genomic_DNA"/>
</dbReference>
<dbReference type="Proteomes" id="UP000006765">
    <property type="component" value="Unassembled WGS sequence"/>
</dbReference>
<name>K2I2T4_9RHOB</name>
<evidence type="ECO:0000313" key="2">
    <source>
        <dbReference type="EMBL" id="EKE43150.1"/>
    </source>
</evidence>
<comment type="caution">
    <text evidence="2">The sequence shown here is derived from an EMBL/GenBank/DDBJ whole genome shotgun (WGS) entry which is preliminary data.</text>
</comment>
<accession>K2I2T4</accession>
<proteinExistence type="predicted"/>
<organism evidence="2 3">
    <name type="scientific">Oceaniovalibus guishaninsula JLT2003</name>
    <dbReference type="NCBI Taxonomy" id="1231392"/>
    <lineage>
        <taxon>Bacteria</taxon>
        <taxon>Pseudomonadati</taxon>
        <taxon>Pseudomonadota</taxon>
        <taxon>Alphaproteobacteria</taxon>
        <taxon>Rhodobacterales</taxon>
        <taxon>Roseobacteraceae</taxon>
        <taxon>Oceaniovalibus</taxon>
    </lineage>
</organism>
<dbReference type="Pfam" id="PF18845">
    <property type="entry name" value="baeRF_family3"/>
    <property type="match status" value="1"/>
</dbReference>
<dbReference type="InterPro" id="IPR029064">
    <property type="entry name" value="Ribosomal_eL30-like_sf"/>
</dbReference>
<dbReference type="OrthoDB" id="242138at2"/>
<sequence length="384" mass="41381">MFTKSDLFALMNATPDMGVSIFMPTHVRGAEIRQGPIRLKNLLSEARDRLAARGMRGAEIDALLKPATARMDDYSFWQHQNEGLALFLGAEAPYEYRVPLSFDERVVIGSGFHVKPLLPLLAADGAFHVLTITAERVRLYDASRFGMHRVDLDDAPDDLAEVMGRADYENPLQGPPATRPRAGGPAAGGQTISKSEVMGDSPEDWRKDRLVEYIRRVASAVEDRLASDAVPVVLVADAETGGHFRKHSALGPLLAEVVERNPGSMDDDALHAAAYEAMRPHFEAGRQEAVDRFASLHGSGDARAAVGLDGVSDAAAEGRIDTLLMAEDVFSHQPGTETGADGGDAMRDRLDEAAVGTLQQGGTLYIVPNADLPENASVAAILRY</sequence>
<protein>
    <submittedName>
        <fullName evidence="2">Uncharacterized protein</fullName>
    </submittedName>
</protein>
<feature type="region of interest" description="Disordered" evidence="1">
    <location>
        <begin position="169"/>
        <end position="201"/>
    </location>
</feature>